<protein>
    <recommendedName>
        <fullName evidence="4">Peptide methionine sulfoxide reductase MsrA</fullName>
        <shortName evidence="4">Protein-methionine-S-oxide reductase</shortName>
        <ecNumber evidence="4">1.8.4.11</ecNumber>
    </recommendedName>
    <alternativeName>
        <fullName evidence="4">Peptide-methionine (S)-S-oxide reductase</fullName>
        <shortName evidence="4">Peptide Met(O) reductase</shortName>
    </alternativeName>
</protein>
<evidence type="ECO:0000259" key="5">
    <source>
        <dbReference type="Pfam" id="PF01625"/>
    </source>
</evidence>
<dbReference type="InterPro" id="IPR050162">
    <property type="entry name" value="MsrA_MetSO_reductase"/>
</dbReference>
<keyword evidence="7" id="KW-1185">Reference proteome</keyword>
<evidence type="ECO:0000256" key="2">
    <source>
        <dbReference type="ARBA" id="ARBA00047806"/>
    </source>
</evidence>
<organism evidence="6 7">
    <name type="scientific">Corynebacterium mendelii</name>
    <dbReference type="NCBI Taxonomy" id="2765362"/>
    <lineage>
        <taxon>Bacteria</taxon>
        <taxon>Bacillati</taxon>
        <taxon>Actinomycetota</taxon>
        <taxon>Actinomycetes</taxon>
        <taxon>Mycobacteriales</taxon>
        <taxon>Corynebacteriaceae</taxon>
        <taxon>Corynebacterium</taxon>
    </lineage>
</organism>
<dbReference type="AlphaFoldDB" id="A0A939IZ44"/>
<feature type="active site" evidence="4">
    <location>
        <position position="56"/>
    </location>
</feature>
<dbReference type="EC" id="1.8.4.11" evidence="4"/>
<comment type="catalytic activity">
    <reaction evidence="3 4">
        <text>[thioredoxin]-disulfide + L-methionine + H2O = L-methionine (S)-S-oxide + [thioredoxin]-dithiol</text>
        <dbReference type="Rhea" id="RHEA:19993"/>
        <dbReference type="Rhea" id="RHEA-COMP:10698"/>
        <dbReference type="Rhea" id="RHEA-COMP:10700"/>
        <dbReference type="ChEBI" id="CHEBI:15377"/>
        <dbReference type="ChEBI" id="CHEBI:29950"/>
        <dbReference type="ChEBI" id="CHEBI:50058"/>
        <dbReference type="ChEBI" id="CHEBI:57844"/>
        <dbReference type="ChEBI" id="CHEBI:58772"/>
        <dbReference type="EC" id="1.8.4.11"/>
    </reaction>
</comment>
<dbReference type="PANTHER" id="PTHR42799">
    <property type="entry name" value="MITOCHONDRIAL PEPTIDE METHIONINE SULFOXIDE REDUCTASE"/>
    <property type="match status" value="1"/>
</dbReference>
<comment type="function">
    <text evidence="4">Has an important function as a repair enzyme for proteins that have been inactivated by oxidation. Catalyzes the reversible oxidation-reduction of methionine sulfoxide in proteins to methionine.</text>
</comment>
<sequence length="222" mass="24206">MGWLFGKETQAVTHDTALKGGRHPVLAHPRPHAVLGTPITGPWEEHQRCLIVAMGCYWGAEKLFWTTPGVVSTSVGFAGGYTPNPTYRESCTGRTGHTECVEVVYDPAEITLEELVRIALENHDPTQKNRQGNDVGTQYRSAFYTVGDDARQQAETVKTLVDAYGKVLAGHGFGPVTTEIMPLADTPAGTYYRAEDEHQQYLHKNPGGYCPHHGTGIGCGPE</sequence>
<evidence type="ECO:0000256" key="1">
    <source>
        <dbReference type="ARBA" id="ARBA00023002"/>
    </source>
</evidence>
<dbReference type="HAMAP" id="MF_01401">
    <property type="entry name" value="MsrA"/>
    <property type="match status" value="1"/>
</dbReference>
<dbReference type="Proteomes" id="UP000664332">
    <property type="component" value="Unassembled WGS sequence"/>
</dbReference>
<evidence type="ECO:0000256" key="4">
    <source>
        <dbReference type="HAMAP-Rule" id="MF_01401"/>
    </source>
</evidence>
<gene>
    <name evidence="4 6" type="primary">msrA</name>
    <name evidence="6" type="ORF">JZY06_11965</name>
</gene>
<dbReference type="GO" id="GO:0008113">
    <property type="term" value="F:peptide-methionine (S)-S-oxide reductase activity"/>
    <property type="evidence" value="ECO:0007669"/>
    <property type="project" value="UniProtKB-UniRule"/>
</dbReference>
<dbReference type="PANTHER" id="PTHR42799:SF2">
    <property type="entry name" value="MITOCHONDRIAL PEPTIDE METHIONINE SULFOXIDE REDUCTASE"/>
    <property type="match status" value="1"/>
</dbReference>
<comment type="similarity">
    <text evidence="4">Belongs to the MsrA Met sulfoxide reductase family.</text>
</comment>
<dbReference type="EMBL" id="JAFLEQ010000018">
    <property type="protein sequence ID" value="MBN9645322.1"/>
    <property type="molecule type" value="Genomic_DNA"/>
</dbReference>
<comment type="catalytic activity">
    <reaction evidence="2 4">
        <text>L-methionyl-[protein] + [thioredoxin]-disulfide + H2O = L-methionyl-(S)-S-oxide-[protein] + [thioredoxin]-dithiol</text>
        <dbReference type="Rhea" id="RHEA:14217"/>
        <dbReference type="Rhea" id="RHEA-COMP:10698"/>
        <dbReference type="Rhea" id="RHEA-COMP:10700"/>
        <dbReference type="Rhea" id="RHEA-COMP:12313"/>
        <dbReference type="Rhea" id="RHEA-COMP:12315"/>
        <dbReference type="ChEBI" id="CHEBI:15377"/>
        <dbReference type="ChEBI" id="CHEBI:16044"/>
        <dbReference type="ChEBI" id="CHEBI:29950"/>
        <dbReference type="ChEBI" id="CHEBI:44120"/>
        <dbReference type="ChEBI" id="CHEBI:50058"/>
        <dbReference type="EC" id="1.8.4.11"/>
    </reaction>
</comment>
<dbReference type="GO" id="GO:0005737">
    <property type="term" value="C:cytoplasm"/>
    <property type="evidence" value="ECO:0007669"/>
    <property type="project" value="TreeGrafter"/>
</dbReference>
<dbReference type="Gene3D" id="3.30.1060.10">
    <property type="entry name" value="Peptide methionine sulphoxide reductase MsrA"/>
    <property type="match status" value="1"/>
</dbReference>
<dbReference type="InterPro" id="IPR002569">
    <property type="entry name" value="Met_Sox_Rdtase_MsrA_dom"/>
</dbReference>
<comment type="caution">
    <text evidence="6">The sequence shown here is derived from an EMBL/GenBank/DDBJ whole genome shotgun (WGS) entry which is preliminary data.</text>
</comment>
<dbReference type="RefSeq" id="WP_207279804.1">
    <property type="nucleotide sequence ID" value="NZ_JAFLEQ010000018.1"/>
</dbReference>
<accession>A0A939IZ44</accession>
<keyword evidence="1 4" id="KW-0560">Oxidoreductase</keyword>
<dbReference type="SUPFAM" id="SSF55068">
    <property type="entry name" value="Peptide methionine sulfoxide reductase"/>
    <property type="match status" value="1"/>
</dbReference>
<evidence type="ECO:0000313" key="6">
    <source>
        <dbReference type="EMBL" id="MBN9645322.1"/>
    </source>
</evidence>
<dbReference type="NCBIfam" id="TIGR00401">
    <property type="entry name" value="msrA"/>
    <property type="match status" value="1"/>
</dbReference>
<feature type="domain" description="Peptide methionine sulphoxide reductase MsrA" evidence="5">
    <location>
        <begin position="51"/>
        <end position="210"/>
    </location>
</feature>
<name>A0A939IZ44_9CORY</name>
<dbReference type="GO" id="GO:0034599">
    <property type="term" value="P:cellular response to oxidative stress"/>
    <property type="evidence" value="ECO:0007669"/>
    <property type="project" value="TreeGrafter"/>
</dbReference>
<dbReference type="InterPro" id="IPR036509">
    <property type="entry name" value="Met_Sox_Rdtase_MsrA_sf"/>
</dbReference>
<reference evidence="6" key="1">
    <citation type="submission" date="2021-03" db="EMBL/GenBank/DDBJ databases">
        <authorList>
            <person name="Sun Q."/>
        </authorList>
    </citation>
    <scope>NUCLEOTIDE SEQUENCE</scope>
    <source>
        <strain evidence="6">CCM 8862</strain>
    </source>
</reference>
<proteinExistence type="inferred from homology"/>
<dbReference type="Pfam" id="PF01625">
    <property type="entry name" value="PMSR"/>
    <property type="match status" value="1"/>
</dbReference>
<evidence type="ECO:0000256" key="3">
    <source>
        <dbReference type="ARBA" id="ARBA00048782"/>
    </source>
</evidence>
<evidence type="ECO:0000313" key="7">
    <source>
        <dbReference type="Proteomes" id="UP000664332"/>
    </source>
</evidence>